<evidence type="ECO:0000313" key="2">
    <source>
        <dbReference type="Proteomes" id="UP000509346"/>
    </source>
</evidence>
<accession>A0A7D5T4E3</accession>
<dbReference type="KEGG" id="hpel:HZS54_07100"/>
<sequence length="50" mass="5180">MVVPSGAAVFKPGDPGSRVECGGSDAVSGAVAWVVFGIRREAPVHRQSER</sequence>
<proteinExistence type="predicted"/>
<dbReference type="Proteomes" id="UP000509346">
    <property type="component" value="Chromosome"/>
</dbReference>
<evidence type="ECO:0000313" key="1">
    <source>
        <dbReference type="EMBL" id="QLH81408.1"/>
    </source>
</evidence>
<name>A0A7D5T4E3_9EURY</name>
<gene>
    <name evidence="1" type="ORF">HZS54_07100</name>
</gene>
<reference evidence="1 2" key="1">
    <citation type="submission" date="2020-07" db="EMBL/GenBank/DDBJ databases">
        <title>Halosimplex litoreum sp. nov. and Halosimplex rubrum sp. nov., isolated from different salt environments.</title>
        <authorList>
            <person name="Cui H."/>
        </authorList>
    </citation>
    <scope>NUCLEOTIDE SEQUENCE [LARGE SCALE GENOMIC DNA]</scope>
    <source>
        <strain evidence="1 2">R2</strain>
    </source>
</reference>
<dbReference type="AlphaFoldDB" id="A0A7D5T4E3"/>
<dbReference type="EMBL" id="CP058909">
    <property type="protein sequence ID" value="QLH81408.1"/>
    <property type="molecule type" value="Genomic_DNA"/>
</dbReference>
<keyword evidence="2" id="KW-1185">Reference proteome</keyword>
<protein>
    <submittedName>
        <fullName evidence="1">Uncharacterized protein</fullName>
    </submittedName>
</protein>
<organism evidence="1 2">
    <name type="scientific">Halosimplex pelagicum</name>
    <dbReference type="NCBI Taxonomy" id="869886"/>
    <lineage>
        <taxon>Archaea</taxon>
        <taxon>Methanobacteriati</taxon>
        <taxon>Methanobacteriota</taxon>
        <taxon>Stenosarchaea group</taxon>
        <taxon>Halobacteria</taxon>
        <taxon>Halobacteriales</taxon>
        <taxon>Haloarculaceae</taxon>
        <taxon>Halosimplex</taxon>
    </lineage>
</organism>
<dbReference type="GeneID" id="56082343"/>
<dbReference type="RefSeq" id="WP_179921374.1">
    <property type="nucleotide sequence ID" value="NZ_CP058909.1"/>
</dbReference>